<evidence type="ECO:0000313" key="2">
    <source>
        <dbReference type="EMBL" id="GLK88854.1"/>
    </source>
</evidence>
<organism evidence="2 3">
    <name type="scientific">Pseudomonas turukhanskensis</name>
    <dbReference type="NCBI Taxonomy" id="1806536"/>
    <lineage>
        <taxon>Bacteria</taxon>
        <taxon>Pseudomonadati</taxon>
        <taxon>Pseudomonadota</taxon>
        <taxon>Gammaproteobacteria</taxon>
        <taxon>Pseudomonadales</taxon>
        <taxon>Pseudomonadaceae</taxon>
        <taxon>Pseudomonas</taxon>
    </lineage>
</organism>
<proteinExistence type="predicted"/>
<sequence>MRTGTARCKEVDLVYEDWGDISAPPLLLIMGLGAQMVLWPDDFCASLVGRGFRVIRFDNRDAGMSGRINKPFNTPMWKLLARAQLGLRSPAPYTLENMADDVAQLMDHLEIASAHVVGASMGGMITQVFAATYPERVRALTILFSSTNQPLLPPPAFGVFRKLISPPRKGAPADEIVKRQKALFLAIGSAAHPMPEAELDALIRLQIARGADFKATARQFAAILATGDLRRYSQRIQAPTVVIHGLADKLVRPAGGKAIAKAIAGARLQLVKGMAHDLPRALWPQIIEGIGDR</sequence>
<dbReference type="RefSeq" id="WP_271195061.1">
    <property type="nucleotide sequence ID" value="NZ_BSFN01000004.1"/>
</dbReference>
<evidence type="ECO:0000259" key="1">
    <source>
        <dbReference type="Pfam" id="PF00561"/>
    </source>
</evidence>
<reference evidence="2" key="2">
    <citation type="submission" date="2023-01" db="EMBL/GenBank/DDBJ databases">
        <authorList>
            <person name="Sun Q."/>
            <person name="Evtushenko L."/>
        </authorList>
    </citation>
    <scope>NUCLEOTIDE SEQUENCE</scope>
    <source>
        <strain evidence="2">VKM B-2935</strain>
    </source>
</reference>
<dbReference type="Gene3D" id="3.40.50.1820">
    <property type="entry name" value="alpha/beta hydrolase"/>
    <property type="match status" value="1"/>
</dbReference>
<accession>A0A9W6NEM7</accession>
<reference evidence="2" key="1">
    <citation type="journal article" date="2014" name="Int. J. Syst. Evol. Microbiol.">
        <title>Complete genome sequence of Corynebacterium casei LMG S-19264T (=DSM 44701T), isolated from a smear-ripened cheese.</title>
        <authorList>
            <consortium name="US DOE Joint Genome Institute (JGI-PGF)"/>
            <person name="Walter F."/>
            <person name="Albersmeier A."/>
            <person name="Kalinowski J."/>
            <person name="Ruckert C."/>
        </authorList>
    </citation>
    <scope>NUCLEOTIDE SEQUENCE</scope>
    <source>
        <strain evidence="2">VKM B-2935</strain>
    </source>
</reference>
<keyword evidence="2" id="KW-0378">Hydrolase</keyword>
<name>A0A9W6NEM7_9PSED</name>
<dbReference type="GO" id="GO:0004806">
    <property type="term" value="F:triacylglycerol lipase activity"/>
    <property type="evidence" value="ECO:0007669"/>
    <property type="project" value="TreeGrafter"/>
</dbReference>
<dbReference type="PANTHER" id="PTHR43433">
    <property type="entry name" value="HYDROLASE, ALPHA/BETA FOLD FAMILY PROTEIN"/>
    <property type="match status" value="1"/>
</dbReference>
<dbReference type="GO" id="GO:0046503">
    <property type="term" value="P:glycerolipid catabolic process"/>
    <property type="evidence" value="ECO:0007669"/>
    <property type="project" value="TreeGrafter"/>
</dbReference>
<comment type="caution">
    <text evidence="2">The sequence shown here is derived from an EMBL/GenBank/DDBJ whole genome shotgun (WGS) entry which is preliminary data.</text>
</comment>
<feature type="domain" description="AB hydrolase-1" evidence="1">
    <location>
        <begin position="24"/>
        <end position="276"/>
    </location>
</feature>
<dbReference type="Pfam" id="PF00561">
    <property type="entry name" value="Abhydrolase_1"/>
    <property type="match status" value="1"/>
</dbReference>
<dbReference type="InterPro" id="IPR000073">
    <property type="entry name" value="AB_hydrolase_1"/>
</dbReference>
<dbReference type="Proteomes" id="UP001143328">
    <property type="component" value="Unassembled WGS sequence"/>
</dbReference>
<dbReference type="PANTHER" id="PTHR43433:SF5">
    <property type="entry name" value="AB HYDROLASE-1 DOMAIN-CONTAINING PROTEIN"/>
    <property type="match status" value="1"/>
</dbReference>
<evidence type="ECO:0000313" key="3">
    <source>
        <dbReference type="Proteomes" id="UP001143328"/>
    </source>
</evidence>
<dbReference type="EMBL" id="BSFN01000004">
    <property type="protein sequence ID" value="GLK88854.1"/>
    <property type="molecule type" value="Genomic_DNA"/>
</dbReference>
<dbReference type="AlphaFoldDB" id="A0A9W6NEM7"/>
<keyword evidence="3" id="KW-1185">Reference proteome</keyword>
<dbReference type="InterPro" id="IPR050471">
    <property type="entry name" value="AB_hydrolase"/>
</dbReference>
<protein>
    <submittedName>
        <fullName evidence="2">Alpha/beta hydrolase</fullName>
    </submittedName>
</protein>
<dbReference type="InterPro" id="IPR029058">
    <property type="entry name" value="AB_hydrolase_fold"/>
</dbReference>
<dbReference type="SUPFAM" id="SSF53474">
    <property type="entry name" value="alpha/beta-Hydrolases"/>
    <property type="match status" value="1"/>
</dbReference>
<gene>
    <name evidence="2" type="primary">lipG</name>
    <name evidence="2" type="ORF">GCM10017655_19160</name>
</gene>